<feature type="transmembrane region" description="Helical" evidence="1">
    <location>
        <begin position="25"/>
        <end position="44"/>
    </location>
</feature>
<proteinExistence type="predicted"/>
<keyword evidence="1" id="KW-1133">Transmembrane helix</keyword>
<gene>
    <name evidence="2" type="ORF">PK98_12470</name>
</gene>
<feature type="transmembrane region" description="Helical" evidence="1">
    <location>
        <begin position="56"/>
        <end position="76"/>
    </location>
</feature>
<keyword evidence="3" id="KW-1185">Reference proteome</keyword>
<evidence type="ECO:0000256" key="1">
    <source>
        <dbReference type="SAM" id="Phobius"/>
    </source>
</evidence>
<sequence>MWIGAAALLLLPALAMRFTSAMRWGVEDFAALAVLLLGTGVLVEGARRIRPAGLRIAALLAVLALAVLVWAMLATAD</sequence>
<reference evidence="2 3" key="1">
    <citation type="submission" date="2014-11" db="EMBL/GenBank/DDBJ databases">
        <title>Draft genome sequence of Kirrobacter mercurialis.</title>
        <authorList>
            <person name="Coil D.A."/>
            <person name="Eisen J.A."/>
        </authorList>
    </citation>
    <scope>NUCLEOTIDE SEQUENCE [LARGE SCALE GENOMIC DNA]</scope>
    <source>
        <strain evidence="2 3">Coronado</strain>
    </source>
</reference>
<evidence type="ECO:0000313" key="2">
    <source>
        <dbReference type="EMBL" id="KHL25123.1"/>
    </source>
</evidence>
<evidence type="ECO:0000313" key="3">
    <source>
        <dbReference type="Proteomes" id="UP000030988"/>
    </source>
</evidence>
<keyword evidence="1" id="KW-0812">Transmembrane</keyword>
<name>A0A0B2BU90_9SPHN</name>
<protein>
    <submittedName>
        <fullName evidence="2">Uncharacterized protein</fullName>
    </submittedName>
</protein>
<dbReference type="EMBL" id="JTDN01000002">
    <property type="protein sequence ID" value="KHL25123.1"/>
    <property type="molecule type" value="Genomic_DNA"/>
</dbReference>
<organism evidence="2 3">
    <name type="scientific">Croceibacterium mercuriale</name>
    <dbReference type="NCBI Taxonomy" id="1572751"/>
    <lineage>
        <taxon>Bacteria</taxon>
        <taxon>Pseudomonadati</taxon>
        <taxon>Pseudomonadota</taxon>
        <taxon>Alphaproteobacteria</taxon>
        <taxon>Sphingomonadales</taxon>
        <taxon>Erythrobacteraceae</taxon>
        <taxon>Croceibacterium</taxon>
    </lineage>
</organism>
<accession>A0A0B2BU90</accession>
<dbReference type="AlphaFoldDB" id="A0A0B2BU90"/>
<keyword evidence="1" id="KW-0472">Membrane</keyword>
<comment type="caution">
    <text evidence="2">The sequence shown here is derived from an EMBL/GenBank/DDBJ whole genome shotgun (WGS) entry which is preliminary data.</text>
</comment>
<dbReference type="Proteomes" id="UP000030988">
    <property type="component" value="Unassembled WGS sequence"/>
</dbReference>